<dbReference type="Pfam" id="PF01740">
    <property type="entry name" value="STAS"/>
    <property type="match status" value="1"/>
</dbReference>
<evidence type="ECO:0000313" key="3">
    <source>
        <dbReference type="Proteomes" id="UP000722989"/>
    </source>
</evidence>
<dbReference type="Proteomes" id="UP000722989">
    <property type="component" value="Unassembled WGS sequence"/>
</dbReference>
<dbReference type="EMBL" id="JAATVY010000010">
    <property type="protein sequence ID" value="NJC71214.1"/>
    <property type="molecule type" value="Genomic_DNA"/>
</dbReference>
<evidence type="ECO:0000313" key="2">
    <source>
        <dbReference type="EMBL" id="NJC71214.1"/>
    </source>
</evidence>
<sequence length="134" mass="14065">MRGPTTRSGDGPTVEVTVNGELDAVAVRGLAVSLDCVVEQRAHHLVIDLTDCTFADASAVWLLVDTHRRITRTGGLLTLRCPSPQVRRILENAELAGALHRTPAVAPQPALVAPQPALVAPTAAERVAAVAVPE</sequence>
<dbReference type="PROSITE" id="PS50801">
    <property type="entry name" value="STAS"/>
    <property type="match status" value="1"/>
</dbReference>
<gene>
    <name evidence="2" type="ORF">HC031_16055</name>
</gene>
<dbReference type="CDD" id="cd07043">
    <property type="entry name" value="STAS_anti-anti-sigma_factors"/>
    <property type="match status" value="1"/>
</dbReference>
<name>A0ABX0Y188_9ACTN</name>
<dbReference type="PANTHER" id="PTHR33495:SF2">
    <property type="entry name" value="ANTI-SIGMA FACTOR ANTAGONIST TM_1081-RELATED"/>
    <property type="match status" value="1"/>
</dbReference>
<reference evidence="2 3" key="1">
    <citation type="submission" date="2020-03" db="EMBL/GenBank/DDBJ databases">
        <title>WGS of the type strain of Planosporangium spp.</title>
        <authorList>
            <person name="Thawai C."/>
        </authorList>
    </citation>
    <scope>NUCLEOTIDE SEQUENCE [LARGE SCALE GENOMIC DNA]</scope>
    <source>
        <strain evidence="2 3">TBRC 5610</strain>
    </source>
</reference>
<dbReference type="PANTHER" id="PTHR33495">
    <property type="entry name" value="ANTI-SIGMA FACTOR ANTAGONIST TM_1081-RELATED-RELATED"/>
    <property type="match status" value="1"/>
</dbReference>
<evidence type="ECO:0000259" key="1">
    <source>
        <dbReference type="PROSITE" id="PS50801"/>
    </source>
</evidence>
<dbReference type="InterPro" id="IPR002645">
    <property type="entry name" value="STAS_dom"/>
</dbReference>
<feature type="domain" description="STAS" evidence="1">
    <location>
        <begin position="16"/>
        <end position="121"/>
    </location>
</feature>
<dbReference type="InterPro" id="IPR036513">
    <property type="entry name" value="STAS_dom_sf"/>
</dbReference>
<proteinExistence type="predicted"/>
<keyword evidence="3" id="KW-1185">Reference proteome</keyword>
<protein>
    <submittedName>
        <fullName evidence="2">STAS domain-containing protein</fullName>
    </submittedName>
</protein>
<comment type="caution">
    <text evidence="2">The sequence shown here is derived from an EMBL/GenBank/DDBJ whole genome shotgun (WGS) entry which is preliminary data.</text>
</comment>
<accession>A0ABX0Y188</accession>
<dbReference type="SUPFAM" id="SSF52091">
    <property type="entry name" value="SpoIIaa-like"/>
    <property type="match status" value="1"/>
</dbReference>
<dbReference type="Gene3D" id="3.30.750.24">
    <property type="entry name" value="STAS domain"/>
    <property type="match status" value="1"/>
</dbReference>
<organism evidence="2 3">
    <name type="scientific">Planosporangium thailandense</name>
    <dbReference type="NCBI Taxonomy" id="765197"/>
    <lineage>
        <taxon>Bacteria</taxon>
        <taxon>Bacillati</taxon>
        <taxon>Actinomycetota</taxon>
        <taxon>Actinomycetes</taxon>
        <taxon>Micromonosporales</taxon>
        <taxon>Micromonosporaceae</taxon>
        <taxon>Planosporangium</taxon>
    </lineage>
</organism>